<dbReference type="EMBL" id="CAJNON010000061">
    <property type="protein sequence ID" value="CAF0894335.1"/>
    <property type="molecule type" value="Genomic_DNA"/>
</dbReference>
<dbReference type="SMART" id="SM00368">
    <property type="entry name" value="LRR_RI"/>
    <property type="match status" value="6"/>
</dbReference>
<accession>A0A813Z540</accession>
<dbReference type="OrthoDB" id="120976at2759"/>
<dbReference type="Proteomes" id="UP000663891">
    <property type="component" value="Unassembled WGS sequence"/>
</dbReference>
<sequence length="1238" mass="143018">MDGSNNTFQPLHIPRDSEGYVKSFTLSSYNCSEAVEARAFFEQYGFVVITNVFTPEQCATTISDIWNVIESFTGKSMRNDENQWISQNWYRTGLVQEGIIGNASLWTRQILLNRQISALHVAFAAILETENLLVNHDRYGMFRPAKEHPKRVTMTNLHLDMNPWNYIDDKDNTHQLEALSELQYKSDDDWIDENNEPGCAAVGELNVQGLVNLADNLEEDGGFWLVPGFHKYMAQWAIEHEPLCKKFGRHYQFLLFDKDDIPDMYAAACHISTRAGSAILWDQRTMHGSRANASLRPRFAQFFKMFPTQHPAMTLERAEYRRQAILAKLQEANIDPNTDLTPLVRFHDTLVQIQTIVFNGIECLCLEDVQHRFPSITVLCIDNIQLAFLRDNNGTQLTPLRIEACPDKIIEAIEPIGKSNDVIHTFINHIDIKMQEMNKKTDLILANTQETLHRIKHLMTLMYELHEYTTPHYFIILPVNDHSWTSINGIQNLFLLQYKLYFLCECSDEPDKLHIAPHDGYTIKQPKEFIAHYGSYLRTTLQIARGLLSIGGFIIPQSENISTVVANTLPRFIKEPTNYDDVNNKLDVVEKVLDQTNTEVTHIDSSMIQKAILPETPLQGAQLRELEVFLDRVDDKHSLGNLYRTITDNGHVRWVCLEHYNTIGFNNKMLEYIRQFESIGGKFNMQRKEAILTGNLTAKHVNLFCDALKNGFTMLTLILQNCSIDIKDLDKLFDTIINRSSIHQLVIFTIEVRKWKGISKFICDHIEIYFKNQSLKVHFSTNNQNESIKLFIQILKQNKICRTLNIFGYDLLINDQNFLQDNQQLTTLSISHFMNNEFLNKILTSNFLLRRLKLSFWLNSSSTLFTLCQAIQQNNTLVELDIMDHTCADDKTGTIELLKILRKHKSIKHLRLHVYHIELSNENETYLIDSLLHDTFITHLRISQSIISHELITAIIHACQELHSLTHLEFYNSQLNEDDISKLQLLHTNENLTYLSISEQDYWSTVATEFHNEFPQYQNMKVEQKLEQYNNHASICLDEMELIDEDMNIIAKQVIINKQCQLLSLQSNKITSIGISILANALNDNHTLETLKLGNNYISDNGVNSLVKILSIPNNKNTALTTLVLRNNGITDQGAEYLAQLLKINHTLSWLYLEENQIRDDGVRILAKTLENQNNKLKMLVLSSNKLITDTSIDYLIPMIQQNQTLKKLWIDNCNLSEAGKQRLDEIQQSRQDFYIRM</sequence>
<dbReference type="InterPro" id="IPR001611">
    <property type="entry name" value="Leu-rich_rpt"/>
</dbReference>
<organism evidence="1 2">
    <name type="scientific">Adineta steineri</name>
    <dbReference type="NCBI Taxonomy" id="433720"/>
    <lineage>
        <taxon>Eukaryota</taxon>
        <taxon>Metazoa</taxon>
        <taxon>Spiralia</taxon>
        <taxon>Gnathifera</taxon>
        <taxon>Rotifera</taxon>
        <taxon>Eurotatoria</taxon>
        <taxon>Bdelloidea</taxon>
        <taxon>Adinetida</taxon>
        <taxon>Adinetidae</taxon>
        <taxon>Adineta</taxon>
    </lineage>
</organism>
<dbReference type="Pfam" id="PF13516">
    <property type="entry name" value="LRR_6"/>
    <property type="match status" value="2"/>
</dbReference>
<gene>
    <name evidence="1" type="ORF">VCS650_LOCUS8950</name>
</gene>
<dbReference type="PANTHER" id="PTHR31630">
    <property type="entry name" value="PHYTANOYL-COA DIOXYGENASE-RELATED-RELATED"/>
    <property type="match status" value="1"/>
</dbReference>
<reference evidence="1" key="1">
    <citation type="submission" date="2021-02" db="EMBL/GenBank/DDBJ databases">
        <authorList>
            <person name="Nowell W R."/>
        </authorList>
    </citation>
    <scope>NUCLEOTIDE SEQUENCE</scope>
</reference>
<proteinExistence type="predicted"/>
<name>A0A813Z540_9BILA</name>
<dbReference type="SUPFAM" id="SSF52047">
    <property type="entry name" value="RNI-like"/>
    <property type="match status" value="2"/>
</dbReference>
<dbReference type="SUPFAM" id="SSF51197">
    <property type="entry name" value="Clavaminate synthase-like"/>
    <property type="match status" value="1"/>
</dbReference>
<protein>
    <submittedName>
        <fullName evidence="1">Uncharacterized protein</fullName>
    </submittedName>
</protein>
<comment type="caution">
    <text evidence="1">The sequence shown here is derived from an EMBL/GenBank/DDBJ whole genome shotgun (WGS) entry which is preliminary data.</text>
</comment>
<evidence type="ECO:0000313" key="1">
    <source>
        <dbReference type="EMBL" id="CAF0894335.1"/>
    </source>
</evidence>
<dbReference type="AlphaFoldDB" id="A0A813Z540"/>
<dbReference type="InterPro" id="IPR032675">
    <property type="entry name" value="LRR_dom_sf"/>
</dbReference>
<dbReference type="Gene3D" id="2.60.120.620">
    <property type="entry name" value="q2cbj1_9rhob like domain"/>
    <property type="match status" value="1"/>
</dbReference>
<dbReference type="Pfam" id="PF05721">
    <property type="entry name" value="PhyH"/>
    <property type="match status" value="1"/>
</dbReference>
<dbReference type="InterPro" id="IPR008775">
    <property type="entry name" value="Phytyl_CoA_dOase-like"/>
</dbReference>
<evidence type="ECO:0000313" key="2">
    <source>
        <dbReference type="Proteomes" id="UP000663891"/>
    </source>
</evidence>
<dbReference type="Gene3D" id="3.80.10.10">
    <property type="entry name" value="Ribonuclease Inhibitor"/>
    <property type="match status" value="3"/>
</dbReference>
<dbReference type="PANTHER" id="PTHR31630:SF6">
    <property type="entry name" value="PHYTANOYL-COA DIOXYGENASE-RELATED"/>
    <property type="match status" value="1"/>
</dbReference>